<feature type="signal peptide" evidence="5">
    <location>
        <begin position="1"/>
        <end position="25"/>
    </location>
</feature>
<dbReference type="EMBL" id="AP023423">
    <property type="protein sequence ID" value="BCK87176.1"/>
    <property type="molecule type" value="Genomic_DNA"/>
</dbReference>
<dbReference type="AlphaFoldDB" id="A0AAN1X941"/>
<evidence type="ECO:0000256" key="3">
    <source>
        <dbReference type="ARBA" id="ARBA00023004"/>
    </source>
</evidence>
<organism evidence="7 8">
    <name type="scientific">Sideroxyarcus emersonii</name>
    <dbReference type="NCBI Taxonomy" id="2764705"/>
    <lineage>
        <taxon>Bacteria</taxon>
        <taxon>Pseudomonadati</taxon>
        <taxon>Pseudomonadota</taxon>
        <taxon>Betaproteobacteria</taxon>
        <taxon>Nitrosomonadales</taxon>
        <taxon>Gallionellaceae</taxon>
        <taxon>Sideroxyarcus</taxon>
    </lineage>
</organism>
<evidence type="ECO:0000313" key="8">
    <source>
        <dbReference type="Proteomes" id="UP001320326"/>
    </source>
</evidence>
<keyword evidence="2 4" id="KW-0479">Metal-binding</keyword>
<evidence type="ECO:0000256" key="2">
    <source>
        <dbReference type="ARBA" id="ARBA00022723"/>
    </source>
</evidence>
<dbReference type="PROSITE" id="PS51007">
    <property type="entry name" value="CYTC"/>
    <property type="match status" value="1"/>
</dbReference>
<keyword evidence="8" id="KW-1185">Reference proteome</keyword>
<dbReference type="Pfam" id="PF09086">
    <property type="entry name" value="DUF1924"/>
    <property type="match status" value="1"/>
</dbReference>
<gene>
    <name evidence="7" type="ORF">MIZ01_0947</name>
</gene>
<evidence type="ECO:0000256" key="5">
    <source>
        <dbReference type="SAM" id="SignalP"/>
    </source>
</evidence>
<dbReference type="KEGG" id="seme:MIZ01_0947"/>
<dbReference type="InterPro" id="IPR015170">
    <property type="entry name" value="DUF1924_SHP"/>
</dbReference>
<name>A0AAN1X941_9PROT</name>
<keyword evidence="1 4" id="KW-0349">Heme</keyword>
<dbReference type="Proteomes" id="UP001320326">
    <property type="component" value="Chromosome"/>
</dbReference>
<dbReference type="InterPro" id="IPR009056">
    <property type="entry name" value="Cyt_c-like_dom"/>
</dbReference>
<dbReference type="GO" id="GO:0009055">
    <property type="term" value="F:electron transfer activity"/>
    <property type="evidence" value="ECO:0007669"/>
    <property type="project" value="InterPro"/>
</dbReference>
<dbReference type="RefSeq" id="WP_237248306.1">
    <property type="nucleotide sequence ID" value="NZ_AP023423.1"/>
</dbReference>
<protein>
    <submittedName>
        <fullName evidence="7">Cytochrome c</fullName>
    </submittedName>
</protein>
<dbReference type="GO" id="GO:0020037">
    <property type="term" value="F:heme binding"/>
    <property type="evidence" value="ECO:0007669"/>
    <property type="project" value="InterPro"/>
</dbReference>
<feature type="domain" description="Cytochrome c" evidence="6">
    <location>
        <begin position="49"/>
        <end position="139"/>
    </location>
</feature>
<reference evidence="7 8" key="1">
    <citation type="journal article" date="2022" name="Int. J. Syst. Evol. Microbiol.">
        <title>&lt;i&gt;Sideroxyarcus emersonii&lt;/i&gt; gen. nov. sp. nov., a neutrophilic, microaerobic iron- and thiosulfate-oxidizing bacterium isolated from iron-rich wetland sediment.</title>
        <authorList>
            <person name="Kato S."/>
            <person name="Itoh T."/>
            <person name="Iino T."/>
            <person name="Ohkuma M."/>
        </authorList>
    </citation>
    <scope>NUCLEOTIDE SEQUENCE [LARGE SCALE GENOMIC DNA]</scope>
    <source>
        <strain evidence="7 8">MIZ01</strain>
    </source>
</reference>
<feature type="chain" id="PRO_5042979312" evidence="5">
    <location>
        <begin position="26"/>
        <end position="140"/>
    </location>
</feature>
<dbReference type="Gene3D" id="1.10.760.10">
    <property type="entry name" value="Cytochrome c-like domain"/>
    <property type="match status" value="1"/>
</dbReference>
<evidence type="ECO:0000259" key="6">
    <source>
        <dbReference type="PROSITE" id="PS51007"/>
    </source>
</evidence>
<accession>A0AAN1X941</accession>
<evidence type="ECO:0000313" key="7">
    <source>
        <dbReference type="EMBL" id="BCK87176.1"/>
    </source>
</evidence>
<sequence>MIRTFHVLLLVFVAVAGLMSLSAAAQTPDEALASIRNEAQHSIPAFRGFSADTGERFFKQTHGNELSCASCHTENPAAAGKHARTGKSIQALAPAANPERFADAAKMEKWFRRNCNDVLGRICTPQEKGDVLAYLLTIRN</sequence>
<dbReference type="GO" id="GO:0046872">
    <property type="term" value="F:metal ion binding"/>
    <property type="evidence" value="ECO:0007669"/>
    <property type="project" value="UniProtKB-KW"/>
</dbReference>
<keyword evidence="5" id="KW-0732">Signal</keyword>
<evidence type="ECO:0000256" key="1">
    <source>
        <dbReference type="ARBA" id="ARBA00022617"/>
    </source>
</evidence>
<dbReference type="SUPFAM" id="SSF46626">
    <property type="entry name" value="Cytochrome c"/>
    <property type="match status" value="1"/>
</dbReference>
<evidence type="ECO:0000256" key="4">
    <source>
        <dbReference type="PROSITE-ProRule" id="PRU00433"/>
    </source>
</evidence>
<keyword evidence="3 4" id="KW-0408">Iron</keyword>
<dbReference type="InterPro" id="IPR036909">
    <property type="entry name" value="Cyt_c-like_dom_sf"/>
</dbReference>
<proteinExistence type="predicted"/>